<feature type="signal peptide" evidence="2">
    <location>
        <begin position="1"/>
        <end position="25"/>
    </location>
</feature>
<gene>
    <name evidence="3" type="ORF">V5F30_24615</name>
</gene>
<evidence type="ECO:0000313" key="4">
    <source>
        <dbReference type="Proteomes" id="UP001604043"/>
    </source>
</evidence>
<protein>
    <submittedName>
        <fullName evidence="3">CpaD family pilus assembly protein</fullName>
    </submittedName>
</protein>
<reference evidence="3 4" key="1">
    <citation type="submission" date="2024-02" db="EMBL/GenBank/DDBJ databases">
        <title>Expansion and revision of Xanthobacter and proposal of Roseixanthobacter gen. nov.</title>
        <authorList>
            <person name="Soltysiak M.P.M."/>
            <person name="Jalihal A."/>
            <person name="Ory A."/>
            <person name="Chrisophersen C."/>
            <person name="Lee A.D."/>
            <person name="Boulton J."/>
            <person name="Springer M."/>
        </authorList>
    </citation>
    <scope>NUCLEOTIDE SEQUENCE [LARGE SCALE GENOMIC DNA]</scope>
    <source>
        <strain evidence="3 4">CB5</strain>
    </source>
</reference>
<dbReference type="PROSITE" id="PS51257">
    <property type="entry name" value="PROKAR_LIPOPROTEIN"/>
    <property type="match status" value="1"/>
</dbReference>
<comment type="caution">
    <text evidence="3">The sequence shown here is derived from an EMBL/GenBank/DDBJ whole genome shotgun (WGS) entry which is preliminary data.</text>
</comment>
<feature type="region of interest" description="Disordered" evidence="1">
    <location>
        <begin position="204"/>
        <end position="247"/>
    </location>
</feature>
<name>A0ABW6ZNI5_9HYPH</name>
<evidence type="ECO:0000256" key="1">
    <source>
        <dbReference type="SAM" id="MobiDB-lite"/>
    </source>
</evidence>
<keyword evidence="2" id="KW-0732">Signal</keyword>
<evidence type="ECO:0000256" key="2">
    <source>
        <dbReference type="SAM" id="SignalP"/>
    </source>
</evidence>
<dbReference type="InterPro" id="IPR019027">
    <property type="entry name" value="Pilus_biogenesis_CpaD-related"/>
</dbReference>
<keyword evidence="4" id="KW-1185">Reference proteome</keyword>
<evidence type="ECO:0000313" key="3">
    <source>
        <dbReference type="EMBL" id="MFG1255417.1"/>
    </source>
</evidence>
<dbReference type="RefSeq" id="WP_394010432.1">
    <property type="nucleotide sequence ID" value="NZ_JBAFUR010000011.1"/>
</dbReference>
<feature type="compositionally biased region" description="Basic and acidic residues" evidence="1">
    <location>
        <begin position="204"/>
        <end position="225"/>
    </location>
</feature>
<organism evidence="3 4">
    <name type="scientific">Xanthobacter aminoxidans</name>
    <dbReference type="NCBI Taxonomy" id="186280"/>
    <lineage>
        <taxon>Bacteria</taxon>
        <taxon>Pseudomonadati</taxon>
        <taxon>Pseudomonadota</taxon>
        <taxon>Alphaproteobacteria</taxon>
        <taxon>Hyphomicrobiales</taxon>
        <taxon>Xanthobacteraceae</taxon>
        <taxon>Xanthobacter</taxon>
    </lineage>
</organism>
<dbReference type="EMBL" id="JBAFUR010000011">
    <property type="protein sequence ID" value="MFG1255417.1"/>
    <property type="molecule type" value="Genomic_DNA"/>
</dbReference>
<dbReference type="Proteomes" id="UP001604043">
    <property type="component" value="Unassembled WGS sequence"/>
</dbReference>
<dbReference type="Pfam" id="PF09476">
    <property type="entry name" value="Pilus_CpaD"/>
    <property type="match status" value="1"/>
</dbReference>
<sequence>MFQIRKFHGLLAVAMLAFTAAGCSSDTYWTEPTYPLDYRQRHPIELADERQVLEVFPRSAHGLDARQAADVRAFARSYQVKGKSIVQIIAPTELVPGQTKELVNPYVRHTLEAVRQTLISSGVPRQNIQVKYLLGNGGETPLRLAFMTMVARVTHECGKWPFDLAAGNGTEGWQNEPYWNLGCAYQANLAGQVADPLDLVRPRQETPGDLVRRVGDIEQVRDGKDPSTAWPTNSGSSGQQGSQGGTQ</sequence>
<dbReference type="NCBIfam" id="TIGR02522">
    <property type="entry name" value="pilus_cpaD"/>
    <property type="match status" value="1"/>
</dbReference>
<dbReference type="InterPro" id="IPR013361">
    <property type="entry name" value="Pilus_CpaD"/>
</dbReference>
<feature type="chain" id="PRO_5046127115" evidence="2">
    <location>
        <begin position="26"/>
        <end position="247"/>
    </location>
</feature>
<proteinExistence type="predicted"/>
<accession>A0ABW6ZNI5</accession>